<dbReference type="RefSeq" id="WP_207163664.1">
    <property type="nucleotide sequence ID" value="NZ_CP071382.1"/>
</dbReference>
<dbReference type="Pfam" id="PF09698">
    <property type="entry name" value="GSu_C4xC__C2xCH"/>
    <property type="match status" value="2"/>
</dbReference>
<dbReference type="Proteomes" id="UP000663651">
    <property type="component" value="Chromosome"/>
</dbReference>
<dbReference type="InterPro" id="IPR010176">
    <property type="entry name" value="C4xCH_C2xCH_motif_GEOSU"/>
</dbReference>
<evidence type="ECO:0000256" key="2">
    <source>
        <dbReference type="SAM" id="SignalP"/>
    </source>
</evidence>
<keyword evidence="1 2" id="KW-0732">Signal</keyword>
<dbReference type="Gene3D" id="2.60.40.10">
    <property type="entry name" value="Immunoglobulins"/>
    <property type="match status" value="1"/>
</dbReference>
<proteinExistence type="predicted"/>
<feature type="signal peptide" evidence="2">
    <location>
        <begin position="1"/>
        <end position="29"/>
    </location>
</feature>
<feature type="chain" id="PRO_5046877588" evidence="2">
    <location>
        <begin position="30"/>
        <end position="1816"/>
    </location>
</feature>
<dbReference type="InterPro" id="IPR036280">
    <property type="entry name" value="Multihaem_cyt_sf"/>
</dbReference>
<gene>
    <name evidence="3" type="ORF">JZM60_00830</name>
</gene>
<dbReference type="NCBIfam" id="TIGR01904">
    <property type="entry name" value="GSu_C4xC__C2xCH"/>
    <property type="match status" value="3"/>
</dbReference>
<evidence type="ECO:0000256" key="1">
    <source>
        <dbReference type="ARBA" id="ARBA00022729"/>
    </source>
</evidence>
<reference evidence="3 4" key="1">
    <citation type="submission" date="2021-03" db="EMBL/GenBank/DDBJ databases">
        <title>Geobacter metallireducens gen. nov. sp. nov., a microorganism capable of coupling the complete oxidation of organic compounds to the reduction of iron and other metals.</title>
        <authorList>
            <person name="Li Y."/>
        </authorList>
    </citation>
    <scope>NUCLEOTIDE SEQUENCE [LARGE SCALE GENOMIC DNA]</scope>
    <source>
        <strain evidence="3 4">Jerry-YX</strain>
    </source>
</reference>
<protein>
    <submittedName>
        <fullName evidence="3">CxxxxCH/CxxCH domain-containing protein</fullName>
    </submittedName>
</protein>
<dbReference type="Gene3D" id="1.10.1130.10">
    <property type="entry name" value="Flavocytochrome C3, Chain A"/>
    <property type="match status" value="1"/>
</dbReference>
<name>A0ABX7Q4Q3_9BACT</name>
<sequence length="1816" mass="192892">MMTMTWWGRSRLLLVAGFIVASVSPEACAASMACYQCHGSSGDYRPIDSAFRSITTGGFAGNHRTHMATPASPAACVSCHPGSSSYTSSHRDGWIKVAGRINDSSLVTPYRNSTSAFRQSPSPVPGSCNAVNCHFESPTPVWGSSPSGTTCSTCHGAPPSGDAGNGYAGGDAGSHGKHGEYYSGAGNCVKCHVDHTVEPSPFAHATSGGKRGLVVTESYSAAFSAITAYLPSRAAAHRENYGTCSNTYCHGSTLSREGDRNGGTNTVPTWGDASTAQCGSCHGATSANPPLRGSHKTHVSAGQAYFTPVSGGKPVPPSPAFYYIYGRQTGCTVCHSGYTGVHVNGRADWRFDAATHPLLREALYRGMSSGSQAPVPSTTSGQCTNLYCHSIGQSATGGPLSGQPGEYASPTWGNVDDGRCGTCHAADNMHAYVYGGMPQASPEISSGSHTKHLQSLGGIPGGADRCARCHNYGGSDTLNGCASTCHNNGALHVNYRINVAFPPMYGGTVYTGTTQPGDGYGGCSGISCHGGTSAQWGVGACLDCHSVAQGKRVAVTSQFSGGSHHVQGGATNSHCYQCHWEANGNGTINAAYHGGAANPGAPVDLVVYGLGSRPASYQLAGTATAVQYTANGSRGEIQKVSTHCLGCHRDENNATVPFGDGKTPRQYAWDGTSVAARYSQAATTAWGKYTSASLPNVAKKKIAKALSPHGNAGANERGWNTTTGVDGTIANTSGAVGVQCYDCHNSHGSAVAGITSRYSSATGRNRGGILKQTVRGFGGYSTTYAPTAGGSAGEKNYRNPGASLCLDCHLSSTPKQALAFRGYTTPWGYTSTYGASQAILGYWDSPFMTSGIDGSKQRYVYKQQSLVKGGHFGASAPLASSPASGIDGLCTPCHDPHGVSPTLGGDMQYAVPLLKGTWVTSPYREDAAPQWNSPQIARSWYSTSPYRIDQNSFGARPSDAVAAGIREPDSRFAGLCLTCHAKGSLTDGVTHTWKSKDRIHESVKGWKTANGTIKHTYTCSKCHSPHTNAVLPRLMVTNCLDNRHKGRLGLNYAPVLQGSSSGDWGEGSGHFPGSYSSYGDSSPGNYPSSCHEGNTGNVNDQGWNVVTPWSYEPPITITSGPTVSNYTASYLSGVGGTISWNTSLAASTFVDYGLTAGYGATAGTADLVKNHVQVVNNLENHTTYHYRVRSVSYSGRSIASADQSFSISLPPTVPTLDPRADALCTGSCAVTLQWNASQDIPDNGPVEYYAEADTTSAFNSINRKNSGWISGTNWTPSLSTANTWYWRVKARDGGHPEAVSAWSTASSFRLTTALPPPASTIINPGSRGYASDCVNPVPVVLEWTAVAAPDADPVDYNVELNGALQGWQAGTSLTIQAPPEGYFTWRVLARDIIHPDAISWSATDAFGDGGGCWSGSCPLVFASDGTSFRYVTDLQGPVLGLGSATLRKDVGIFQPIYTVLYGLAADGNNEYRVKVRESLPEISYLDEIRLLAVDYPKGYRIETSGGENTYHYGYVNPFRIYTVRNPVLPLSATDRQGNDILARLTAVDDNPAPLSVDGSLDYYTLDFGPIARPEYAKLLIDGWSVYGVKKFVTDQVVQPFVEVVDHDGNWVKVKSFGTPAGDLKTMVVDLSNLFISQDHRIRIHVGVRTASRWLADRVRLDDSAPVAVSVRELQHSAGTLREEGRAVRAMSTMQHRLIAEDINLPLIPDALGYGRFTRLGDVGEPLAARDDKYVIMRHGDTLDMVFPSPGEPAEGMKRGFVLKGELYYKVFDNNNEVEPIPYRGMQSYPYAPPDTYPVDGEHQLYLQQYNTREYLP</sequence>
<accession>A0ABX7Q4Q3</accession>
<dbReference type="PANTHER" id="PTHR35038">
    <property type="entry name" value="DISSIMILATORY SULFITE REDUCTASE SIRA"/>
    <property type="match status" value="1"/>
</dbReference>
<evidence type="ECO:0000313" key="4">
    <source>
        <dbReference type="Proteomes" id="UP000663651"/>
    </source>
</evidence>
<dbReference type="SUPFAM" id="SSF48695">
    <property type="entry name" value="Multiheme cytochromes"/>
    <property type="match status" value="3"/>
</dbReference>
<organism evidence="3 4">
    <name type="scientific">Geobacter benzoatilyticus</name>
    <dbReference type="NCBI Taxonomy" id="2815309"/>
    <lineage>
        <taxon>Bacteria</taxon>
        <taxon>Pseudomonadati</taxon>
        <taxon>Thermodesulfobacteriota</taxon>
        <taxon>Desulfuromonadia</taxon>
        <taxon>Geobacterales</taxon>
        <taxon>Geobacteraceae</taxon>
        <taxon>Geobacter</taxon>
    </lineage>
</organism>
<evidence type="ECO:0000313" key="3">
    <source>
        <dbReference type="EMBL" id="QSV45873.1"/>
    </source>
</evidence>
<dbReference type="InterPro" id="IPR013783">
    <property type="entry name" value="Ig-like_fold"/>
</dbReference>
<dbReference type="EMBL" id="CP071382">
    <property type="protein sequence ID" value="QSV45873.1"/>
    <property type="molecule type" value="Genomic_DNA"/>
</dbReference>
<keyword evidence="4" id="KW-1185">Reference proteome</keyword>
<dbReference type="InterPro" id="IPR051829">
    <property type="entry name" value="Multiheme_Cytochr_ET"/>
</dbReference>
<dbReference type="PANTHER" id="PTHR35038:SF6">
    <property type="entry name" value="SURFACE LOCALIZED DECAHEME CYTOCHROME C LIPOPROTEIN"/>
    <property type="match status" value="1"/>
</dbReference>